<proteinExistence type="predicted"/>
<feature type="transmembrane region" description="Helical" evidence="1">
    <location>
        <begin position="6"/>
        <end position="24"/>
    </location>
</feature>
<keyword evidence="1" id="KW-1133">Transmembrane helix</keyword>
<dbReference type="AlphaFoldDB" id="E2ANM2"/>
<keyword evidence="1" id="KW-0472">Membrane</keyword>
<accession>E2ANM2</accession>
<dbReference type="EMBL" id="GL441256">
    <property type="protein sequence ID" value="EFN64968.1"/>
    <property type="molecule type" value="Genomic_DNA"/>
</dbReference>
<evidence type="ECO:0000256" key="1">
    <source>
        <dbReference type="SAM" id="Phobius"/>
    </source>
</evidence>
<dbReference type="Proteomes" id="UP000000311">
    <property type="component" value="Unassembled WGS sequence"/>
</dbReference>
<gene>
    <name evidence="2" type="ORF">EAG_14443</name>
</gene>
<name>E2ANM2_CAMFO</name>
<evidence type="ECO:0000313" key="2">
    <source>
        <dbReference type="EMBL" id="EFN64968.1"/>
    </source>
</evidence>
<organism evidence="3">
    <name type="scientific">Camponotus floridanus</name>
    <name type="common">Florida carpenter ant</name>
    <dbReference type="NCBI Taxonomy" id="104421"/>
    <lineage>
        <taxon>Eukaryota</taxon>
        <taxon>Metazoa</taxon>
        <taxon>Ecdysozoa</taxon>
        <taxon>Arthropoda</taxon>
        <taxon>Hexapoda</taxon>
        <taxon>Insecta</taxon>
        <taxon>Pterygota</taxon>
        <taxon>Neoptera</taxon>
        <taxon>Endopterygota</taxon>
        <taxon>Hymenoptera</taxon>
        <taxon>Apocrita</taxon>
        <taxon>Aculeata</taxon>
        <taxon>Formicoidea</taxon>
        <taxon>Formicidae</taxon>
        <taxon>Formicinae</taxon>
        <taxon>Camponotus</taxon>
    </lineage>
</organism>
<keyword evidence="1" id="KW-0812">Transmembrane</keyword>
<sequence length="55" mass="6350">MLYRFGIFIGLGSVVATIIYFTPIPDYYSHKYFIQNPSILEAHEKWTSSPPVIVE</sequence>
<protein>
    <submittedName>
        <fullName evidence="2">Uncharacterized protein</fullName>
    </submittedName>
</protein>
<evidence type="ECO:0000313" key="3">
    <source>
        <dbReference type="Proteomes" id="UP000000311"/>
    </source>
</evidence>
<reference evidence="2 3" key="1">
    <citation type="journal article" date="2010" name="Science">
        <title>Genomic comparison of the ants Camponotus floridanus and Harpegnathos saltator.</title>
        <authorList>
            <person name="Bonasio R."/>
            <person name="Zhang G."/>
            <person name="Ye C."/>
            <person name="Mutti N.S."/>
            <person name="Fang X."/>
            <person name="Qin N."/>
            <person name="Donahue G."/>
            <person name="Yang P."/>
            <person name="Li Q."/>
            <person name="Li C."/>
            <person name="Zhang P."/>
            <person name="Huang Z."/>
            <person name="Berger S.L."/>
            <person name="Reinberg D."/>
            <person name="Wang J."/>
            <person name="Liebig J."/>
        </authorList>
    </citation>
    <scope>NUCLEOTIDE SEQUENCE [LARGE SCALE GENOMIC DNA]</scope>
    <source>
        <strain evidence="3">C129</strain>
    </source>
</reference>
<keyword evidence="3" id="KW-1185">Reference proteome</keyword>
<dbReference type="InParanoid" id="E2ANM2"/>